<sequence length="653" mass="71006">MKLADEVFRAPHPSLSTLDAFGEIAEDEKGNEEALRLSLLWSELAIRVPTEPQAALGLLDIANTRKSRRTRLVNELTPVLAQTAVTVASTMPPSEAWRFLQVLIEKLGETRSRLSLVSSISASTISLAQRHPVDAVEVASQVVEGGGYLLKDLATGIAKSSDAFEPAARNLAIVRGDVLLRTVLASPELAVRLLASDYGIETALAASIDGASEEEIETARKCLLPQLVSDRHAGLFAGLMADANATTIAIEAERLKNANDFTATALNDVLVDVAQQADEIVPLRGTVAEARQSQESNAMLRKLLGPNVADVRWILSVMKSSDARRSMLLVDVLTSASRQQLCAIFEAPDILDGVLKATEDLPAATEVLARLVENVRLQPADQVALVIRILTRMSGPRAGDIAVVGLEAVLSQAFLPEREQLVSTFFSHASEHIDSVRILSIGAGQEVPADLASSNLVLFDNSPPVVRNKFLRNPMALADTIVGRGAFSLSYEGGEAVGRLLWDSAPVDYHGFRLASAKLLSFLTNAKTEAASPIVAAAFPSVYRELQNESLPDFLSYMFPFMDWDRCKVARSELARAFLRSNWRPRDIALAAARAEDADRILRSIAKQDNGLWAISLIEREIDTLPEPWKRQVKKAIKNLRKYPLGYKSPSDG</sequence>
<evidence type="ECO:0000313" key="2">
    <source>
        <dbReference type="Proteomes" id="UP000063429"/>
    </source>
</evidence>
<dbReference type="EMBL" id="CP011409">
    <property type="protein sequence ID" value="AKZ61695.1"/>
    <property type="molecule type" value="Genomic_DNA"/>
</dbReference>
<protein>
    <recommendedName>
        <fullName evidence="3">HEAT repeat protein</fullName>
    </recommendedName>
</protein>
<proteinExistence type="predicted"/>
<reference evidence="2" key="1">
    <citation type="journal article" date="2015" name="Genome Announc.">
        <title>Complete Genome Sequence of Herbaspirillum hiltneri N3 (DSM 17495), Isolated from Surface-Sterilized Wheat Roots.</title>
        <authorList>
            <person name="Guizelini D."/>
            <person name="Saizaki P.M."/>
            <person name="Coimbra N.A."/>
            <person name="Weiss V.A."/>
            <person name="Faoro H."/>
            <person name="Sfeir M.Z."/>
            <person name="Baura V.A."/>
            <person name="Monteiro R.A."/>
            <person name="Chubatsu L.S."/>
            <person name="Souza E.M."/>
            <person name="Cruz L.M."/>
            <person name="Pedrosa F.O."/>
            <person name="Raittz R.T."/>
            <person name="Marchaukoski J.N."/>
            <person name="Steffens M.B."/>
        </authorList>
    </citation>
    <scope>NUCLEOTIDE SEQUENCE [LARGE SCALE GENOMIC DNA]</scope>
    <source>
        <strain evidence="2">N3</strain>
    </source>
</reference>
<evidence type="ECO:0000313" key="1">
    <source>
        <dbReference type="EMBL" id="AKZ61695.1"/>
    </source>
</evidence>
<dbReference type="Proteomes" id="UP000063429">
    <property type="component" value="Chromosome"/>
</dbReference>
<gene>
    <name evidence="1" type="ORF">F506_02535</name>
</gene>
<evidence type="ECO:0008006" key="3">
    <source>
        <dbReference type="Google" id="ProtNLM"/>
    </source>
</evidence>
<organism evidence="1 2">
    <name type="scientific">Herbaspirillum hiltneri N3</name>
    <dbReference type="NCBI Taxonomy" id="1262470"/>
    <lineage>
        <taxon>Bacteria</taxon>
        <taxon>Pseudomonadati</taxon>
        <taxon>Pseudomonadota</taxon>
        <taxon>Betaproteobacteria</taxon>
        <taxon>Burkholderiales</taxon>
        <taxon>Oxalobacteraceae</taxon>
        <taxon>Herbaspirillum</taxon>
    </lineage>
</organism>
<name>A0ABM5UWL6_9BURK</name>
<accession>A0ABM5UWL6</accession>
<keyword evidence="2" id="KW-1185">Reference proteome</keyword>